<dbReference type="Gene3D" id="3.40.50.1820">
    <property type="entry name" value="alpha/beta hydrolase"/>
    <property type="match status" value="1"/>
</dbReference>
<evidence type="ECO:0000256" key="1">
    <source>
        <dbReference type="ARBA" id="ARBA00001957"/>
    </source>
</evidence>
<evidence type="ECO:0000256" key="3">
    <source>
        <dbReference type="ARBA" id="ARBA00022553"/>
    </source>
</evidence>
<dbReference type="InterPro" id="IPR057326">
    <property type="entry name" value="KR_dom"/>
</dbReference>
<dbReference type="Pfam" id="PF08659">
    <property type="entry name" value="KR"/>
    <property type="match status" value="1"/>
</dbReference>
<dbReference type="Gene3D" id="3.30.559.10">
    <property type="entry name" value="Chloramphenicol acetyltransferase-like domain"/>
    <property type="match status" value="1"/>
</dbReference>
<dbReference type="Gene3D" id="1.10.1200.10">
    <property type="entry name" value="ACP-like"/>
    <property type="match status" value="2"/>
</dbReference>
<dbReference type="InterPro" id="IPR000873">
    <property type="entry name" value="AMP-dep_synth/lig_dom"/>
</dbReference>
<dbReference type="SUPFAM" id="SSF56801">
    <property type="entry name" value="Acetyl-CoA synthetase-like"/>
    <property type="match status" value="2"/>
</dbReference>
<keyword evidence="2" id="KW-0596">Phosphopantetheine</keyword>
<dbReference type="PROSITE" id="PS00455">
    <property type="entry name" value="AMP_BINDING"/>
    <property type="match status" value="2"/>
</dbReference>
<dbReference type="InterPro" id="IPR045851">
    <property type="entry name" value="AMP-bd_C_sf"/>
</dbReference>
<dbReference type="InterPro" id="IPR010071">
    <property type="entry name" value="AA_adenyl_dom"/>
</dbReference>
<dbReference type="GO" id="GO:0006633">
    <property type="term" value="P:fatty acid biosynthetic process"/>
    <property type="evidence" value="ECO:0007669"/>
    <property type="project" value="InterPro"/>
</dbReference>
<dbReference type="InterPro" id="IPR014030">
    <property type="entry name" value="Ketoacyl_synth_N"/>
</dbReference>
<evidence type="ECO:0000259" key="6">
    <source>
        <dbReference type="PROSITE" id="PS52004"/>
    </source>
</evidence>
<dbReference type="Pfam" id="PF00668">
    <property type="entry name" value="Condensation"/>
    <property type="match status" value="1"/>
</dbReference>
<dbReference type="InterPro" id="IPR001031">
    <property type="entry name" value="Thioesterase"/>
</dbReference>
<dbReference type="SMART" id="SM00825">
    <property type="entry name" value="PKS_KS"/>
    <property type="match status" value="1"/>
</dbReference>
<organism evidence="7 8">
    <name type="scientific">Elstera cyanobacteriorum</name>
    <dbReference type="NCBI Taxonomy" id="2022747"/>
    <lineage>
        <taxon>Bacteria</taxon>
        <taxon>Pseudomonadati</taxon>
        <taxon>Pseudomonadota</taxon>
        <taxon>Alphaproteobacteria</taxon>
        <taxon>Rhodospirillales</taxon>
        <taxon>Rhodospirillaceae</taxon>
        <taxon>Elstera</taxon>
    </lineage>
</organism>
<dbReference type="InterPro" id="IPR013968">
    <property type="entry name" value="PKS_KR"/>
</dbReference>
<dbReference type="InterPro" id="IPR032821">
    <property type="entry name" value="PKS_assoc"/>
</dbReference>
<dbReference type="Proteomes" id="UP000216361">
    <property type="component" value="Unassembled WGS sequence"/>
</dbReference>
<feature type="domain" description="Carrier" evidence="5">
    <location>
        <begin position="518"/>
        <end position="593"/>
    </location>
</feature>
<dbReference type="InterPro" id="IPR014031">
    <property type="entry name" value="Ketoacyl_synth_C"/>
</dbReference>
<dbReference type="Gene3D" id="3.40.50.12780">
    <property type="entry name" value="N-terminal domain of ligase-like"/>
    <property type="match status" value="1"/>
</dbReference>
<feature type="domain" description="Carrier" evidence="5">
    <location>
        <begin position="2640"/>
        <end position="2715"/>
    </location>
</feature>
<dbReference type="InterPro" id="IPR001242">
    <property type="entry name" value="Condensation_dom"/>
</dbReference>
<dbReference type="Pfam" id="PF00109">
    <property type="entry name" value="ketoacyl-synt"/>
    <property type="match status" value="1"/>
</dbReference>
<dbReference type="Pfam" id="PF00501">
    <property type="entry name" value="AMP-binding"/>
    <property type="match status" value="2"/>
</dbReference>
<comment type="cofactor">
    <cofactor evidence="1">
        <name>pantetheine 4'-phosphate</name>
        <dbReference type="ChEBI" id="CHEBI:47942"/>
    </cofactor>
</comment>
<dbReference type="Gene3D" id="3.30.300.30">
    <property type="match status" value="2"/>
</dbReference>
<dbReference type="InterPro" id="IPR006162">
    <property type="entry name" value="Ppantetheine_attach_site"/>
</dbReference>
<dbReference type="InterPro" id="IPR036736">
    <property type="entry name" value="ACP-like_sf"/>
</dbReference>
<dbReference type="SUPFAM" id="SSF53901">
    <property type="entry name" value="Thiolase-like"/>
    <property type="match status" value="1"/>
</dbReference>
<evidence type="ECO:0000259" key="5">
    <source>
        <dbReference type="PROSITE" id="PS50075"/>
    </source>
</evidence>
<dbReference type="InterPro" id="IPR029058">
    <property type="entry name" value="AB_hydrolase_fold"/>
</dbReference>
<dbReference type="GO" id="GO:0031177">
    <property type="term" value="F:phosphopantetheine binding"/>
    <property type="evidence" value="ECO:0007669"/>
    <property type="project" value="InterPro"/>
</dbReference>
<dbReference type="PROSITE" id="PS50075">
    <property type="entry name" value="CARRIER"/>
    <property type="match status" value="3"/>
</dbReference>
<dbReference type="Pfam" id="PF02801">
    <property type="entry name" value="Ketoacyl-synt_C"/>
    <property type="match status" value="1"/>
</dbReference>
<dbReference type="PANTHER" id="PTHR45527">
    <property type="entry name" value="NONRIBOSOMAL PEPTIDE SYNTHETASE"/>
    <property type="match status" value="1"/>
</dbReference>
<dbReference type="SUPFAM" id="SSF51735">
    <property type="entry name" value="NAD(P)-binding Rossmann-fold domains"/>
    <property type="match status" value="2"/>
</dbReference>
<accession>A0A255XZE6</accession>
<dbReference type="InterPro" id="IPR025110">
    <property type="entry name" value="AMP-bd_C"/>
</dbReference>
<dbReference type="Pfam" id="PF00975">
    <property type="entry name" value="Thioesterase"/>
    <property type="match status" value="1"/>
</dbReference>
<dbReference type="GO" id="GO:0005737">
    <property type="term" value="C:cytoplasm"/>
    <property type="evidence" value="ECO:0007669"/>
    <property type="project" value="TreeGrafter"/>
</dbReference>
<dbReference type="GO" id="GO:0044550">
    <property type="term" value="P:secondary metabolite biosynthetic process"/>
    <property type="evidence" value="ECO:0007669"/>
    <property type="project" value="TreeGrafter"/>
</dbReference>
<dbReference type="PROSITE" id="PS00012">
    <property type="entry name" value="PHOSPHOPANTETHEINE"/>
    <property type="match status" value="1"/>
</dbReference>
<dbReference type="InterPro" id="IPR018201">
    <property type="entry name" value="Ketoacyl_synth_AS"/>
</dbReference>
<comment type="caution">
    <text evidence="7">The sequence shown here is derived from an EMBL/GenBank/DDBJ whole genome shotgun (WGS) entry which is preliminary data.</text>
</comment>
<evidence type="ECO:0000256" key="4">
    <source>
        <dbReference type="ARBA" id="ARBA00022679"/>
    </source>
</evidence>
<evidence type="ECO:0000313" key="8">
    <source>
        <dbReference type="Proteomes" id="UP000216361"/>
    </source>
</evidence>
<dbReference type="InterPro" id="IPR020806">
    <property type="entry name" value="PKS_PP-bd"/>
</dbReference>
<keyword evidence="3" id="KW-0597">Phosphoprotein</keyword>
<dbReference type="Gene3D" id="2.30.38.10">
    <property type="entry name" value="Luciferase, Domain 3"/>
    <property type="match status" value="1"/>
</dbReference>
<keyword evidence="4" id="KW-0808">Transferase</keyword>
<dbReference type="CDD" id="cd00833">
    <property type="entry name" value="PKS"/>
    <property type="match status" value="1"/>
</dbReference>
<dbReference type="SUPFAM" id="SSF52777">
    <property type="entry name" value="CoA-dependent acyltransferases"/>
    <property type="match status" value="2"/>
</dbReference>
<dbReference type="Pfam" id="PF00550">
    <property type="entry name" value="PP-binding"/>
    <property type="match status" value="3"/>
</dbReference>
<gene>
    <name evidence="7" type="ORF">CHR90_01180</name>
</gene>
<name>A0A255XZE6_9PROT</name>
<dbReference type="SMART" id="SM00823">
    <property type="entry name" value="PKS_PP"/>
    <property type="match status" value="3"/>
</dbReference>
<dbReference type="PROSITE" id="PS52004">
    <property type="entry name" value="KS3_2"/>
    <property type="match status" value="1"/>
</dbReference>
<dbReference type="NCBIfam" id="TIGR01733">
    <property type="entry name" value="AA-adenyl-dom"/>
    <property type="match status" value="2"/>
</dbReference>
<dbReference type="GO" id="GO:0043041">
    <property type="term" value="P:amino acid activation for nonribosomal peptide biosynthetic process"/>
    <property type="evidence" value="ECO:0007669"/>
    <property type="project" value="TreeGrafter"/>
</dbReference>
<feature type="domain" description="Carrier" evidence="5">
    <location>
        <begin position="1550"/>
        <end position="1624"/>
    </location>
</feature>
<dbReference type="Gene3D" id="3.40.47.10">
    <property type="match status" value="1"/>
</dbReference>
<dbReference type="SUPFAM" id="SSF47336">
    <property type="entry name" value="ACP-like"/>
    <property type="match status" value="3"/>
</dbReference>
<dbReference type="Gene3D" id="3.30.559.30">
    <property type="entry name" value="Nonribosomal peptide synthetase, condensation domain"/>
    <property type="match status" value="1"/>
</dbReference>
<dbReference type="Gene3D" id="3.40.50.720">
    <property type="entry name" value="NAD(P)-binding Rossmann-like Domain"/>
    <property type="match status" value="1"/>
</dbReference>
<dbReference type="InterPro" id="IPR042099">
    <property type="entry name" value="ANL_N_sf"/>
</dbReference>
<dbReference type="InterPro" id="IPR036291">
    <property type="entry name" value="NAD(P)-bd_dom_sf"/>
</dbReference>
<dbReference type="InterPro" id="IPR016039">
    <property type="entry name" value="Thiolase-like"/>
</dbReference>
<sequence length="2967" mass="315773">MIAEQPFSLVAAFRARAATHPAAIAIEDGETQFSYAELDAWSDQIAAALIAVDVAPGSALGLCLPRSAALIAAMLGGLKAGATLVPLDAASPPDRQAFILRDAGCATLLACGGISVKTALVPGFCGTLEALLAHNAALPAAWPPRPPKTPAFLFYTSGTTGTPKGVEVGEAGIQRLYRAPAYGPLTPEDRVALVSNPAFDALNFDIWAPLLAGGCCVVIPEAEILDPARFAARLESARISIMFLTVALFNMIAEQHPPCFRQMRRLLIGGEALNAAAVRAWYQANPASPCQIVNVYGPTETTTFALGFPIPRDWAEDQVPIGTALPDTPVRLLTETMSAARAGDTAELYIGGTGVADGYRNRPEETAHRFVALTEPDGREGRYYRTGDLVRLRTDGTLDYRGRADRQIKIRGFRVEPGEIESCLCAHPAIRQAYVCAHRPPDAPDQHQLLAFLVTNATATPALLRAHLAAHLPAYMHPHRLYRRDILPLTPNGKIDQAQLLKTLDSPWEDAPAVGPTEQGDSALARLLALAGALLGQAGLAGSSRFTACGGDSLLALRFRFAIQREFGVDLPIGAILSAPFAQLAEGLAKAPTSFYPPFPARQDDARRGPATAEQTRLWLLNQRTPDSTAYNTPFIFRVSGEIDTDALADAVTGVLARHPGLRARFALGLEGLEQIIEAEAQAFYAYQPGQVRIDTWEALAALVFATPFDLSRSGLFQVHWMPFDRENGVLLLHAHHSVLDGWSLSVIFRDIAQLYTEICGGERKPMAPAPSPLDVAAWQRVWHGSRAYAQLQPAARHHFAQPREFLPARTLAPRRAAQILTTRLPNELWHAVEAYGRAQGVTPFETLAPAFAWAITAITGLHRPRLATPVVNRPLDGFAEIVGMLANTVPLTLDSRPTEPLGEQAQRLAATLRADLAFQDVAYSDVIESAADAGFDFLFVLENTDFAGLRLGTTTLDMAFPAQVDGKCPLTLTLIPIAEGLTCVWEYQPDYLSPSQTEALADLFAVGLHQLLAAPEQPLTALMAPYRFGLLPPETRPPVLPFDRICDWIELQADRTPDALALVTPDATCSYTRLLALADHLAALLLTTYGAGLARVALYTDGGAEHIVALLALAKLNVTIVPLDTSYPAAILNQILSQAQPDLLLYQPETEISLSALGVIPVPVDRLNLPAADAALSRQRIRRAGNRPLYLLFTSGSTGTPKGVTVPDATLSGLLLWHRQAGGLGQPARTLQFSKLAFDVSFQEIFGTLTSGGCFYTLPPRLRQDAAGLLTLMAEHRIERVHMPYVAVQLLAEAAAIDPIALPDLRAVISAGEQVLCTEAIRRWFEGLPQAVLINHYGPTETHVVSAFTATGSAAEWPLRLPIGRPAAGARLLVVDDFDLPLPPGVVGNLLVGGPMVNRCYLDPSPLNTARFVTLPTIGGLFYRTGDLARVDTDGLLHYHGRTDEQVKLSGHRLELGQVEAALMAHPAVETAIVEKSASDRLTAYLACRAPVTAATLAAHLVPLVPAFVRIEQFWQVETWPMAPSGKIDRKALGECAKALLSQTDPQDSHLTGREAEICRLFDATLGMPIRPDQTYFEAGASSLSLMRFHLACRKQFGWSLGIADLFSATTPRQLAARFGTGGTVPPPSTPKVLPTTAEPIAIIGLAVKAPGAETLADFWAMIRDGDSGIQLFTPDDPAKVGARAQLAGMMEFDPGYFGLSPQEARLMDPQQRQLLMGSVEALAHAGLAGAIGAARIGVVASGGESTYFQSLLSGPDAAALPDGFQMALHHEKDFLATKIAYHLNLTGPALTVQTACSSSLAGLHLAAGLLRQGDADAMLVGGVLIDPSLSDGYVHRPHHIFSQDGHCRAFGANASGTIGGSGYGVLVLKPLAAAERDGNRIYAILEASALNNDGREKMGYAAPSVDGQAAVIDACLRRAGLTGADIGYVEAHGTGTALGDPIEIASLTQAFTGAVPGGCTLGSLKSQIGHLGAAAGVLSIIRATLALYFQTLPPTLGADPLNPAIDWATTPFRLLDRALAWPATAPRRASVSSFGIGGTNAHVILREAPMGRPATSPPIAPVLTISAQSKPALDMRASAIAAYLREHPARLPEVLSHLHGGDPGLRWRIAAIGETLPSLLAALADATPTEITPADQPTDPIQLTPDDMAAAWHRGARFVAPTVAAPWDFPPPAFECATYSLLPPLGGPPTRRAADRWLYRPAWRPVDWAEGPYLDGTLLILSPTVPTDAAKLAFANKARRVVWGTQGIDALSSLTPHASDGGPLFVLLTLPPDPQTGIGETIATLAKQLAPHKNARLGFVSTGAAPGLRPLKQPAALLLGPACRIIEQEYGLPCRWVDCAEADLAAVAPVLGPLFDTPRHDRWAVHDHRLWRRTLVQQALPILPAVFGPGTYLVLGGTGGIGAALAAEILRDPGTSVVLVSRSGHVPDRLRGAAARVTAISLDVTQPLTTEAAVDRLLPMLPALQGIVHAVGIGAGAVLETRPPGGVQVAYTAKQRAAEIAETLAVRLRPAFLVYCSSMATEFGGVGQFDYAASNALLDGYAFRSEPAECRRLSLGWDIWREDGMAANGALTDARHQAHRAVGLTATEGGWLFRQALALPGPHLLISTVAPEEADYFYAPRRASVIKAEPVTASFATAADPSPAACLRASFERLLGLTSLPADVALADLGADSLTLLDALADLESQCGIRLALSKIGPDATLTDVIALALPPPAEPTRWTGVVRVDPWRSGRDGRHYVLIHPVGGDVQAYRALAQALPRSAALSVIADPRLTEATLPPLPLAARAAQYRAALSAPANRVYLIGWSFGAWVAAAMAAEAEAKGVPVAGVTLIDPPAPDAGTAWQAYTGDQIDTLFRQEVLSHRGAGSAEDLGEYLNRLTDCCRANMASMIAHRPDPLLTTPAHLVLAGKAHAHLPFTPAEVQRRRWAELLQRLETVTLLPTDHYGLMDGEAVQRIAEEIAACAQPV</sequence>
<dbReference type="InterPro" id="IPR020841">
    <property type="entry name" value="PKS_Beta-ketoAc_synthase_dom"/>
</dbReference>
<protein>
    <recommendedName>
        <fullName evidence="9">Non-ribosomal peptide synthetase</fullName>
    </recommendedName>
</protein>
<dbReference type="InterPro" id="IPR023213">
    <property type="entry name" value="CAT-like_dom_sf"/>
</dbReference>
<feature type="domain" description="Ketosynthase family 3 (KS3)" evidence="6">
    <location>
        <begin position="1639"/>
        <end position="2049"/>
    </location>
</feature>
<dbReference type="GO" id="GO:0004315">
    <property type="term" value="F:3-oxoacyl-[acyl-carrier-protein] synthase activity"/>
    <property type="evidence" value="ECO:0007669"/>
    <property type="project" value="InterPro"/>
</dbReference>
<dbReference type="SMART" id="SM00822">
    <property type="entry name" value="PKS_KR"/>
    <property type="match status" value="1"/>
</dbReference>
<dbReference type="Gene3D" id="1.10.1240.100">
    <property type="match status" value="1"/>
</dbReference>
<dbReference type="CDD" id="cd12117">
    <property type="entry name" value="A_NRPS_Srf_like"/>
    <property type="match status" value="1"/>
</dbReference>
<reference evidence="7 8" key="1">
    <citation type="submission" date="2017-07" db="EMBL/GenBank/DDBJ databases">
        <title>Elstera cyanobacteriorum sp. nov., a novel bacterium isolated from cyanobacterial aggregates in a eutrophic lake.</title>
        <authorList>
            <person name="Cai H."/>
        </authorList>
    </citation>
    <scope>NUCLEOTIDE SEQUENCE [LARGE SCALE GENOMIC DNA]</scope>
    <source>
        <strain evidence="7 8">TH019</strain>
    </source>
</reference>
<dbReference type="Pfam" id="PF13193">
    <property type="entry name" value="AMP-binding_C"/>
    <property type="match status" value="1"/>
</dbReference>
<dbReference type="RefSeq" id="WP_094406898.1">
    <property type="nucleotide sequence ID" value="NZ_BMJZ01000011.1"/>
</dbReference>
<evidence type="ECO:0000256" key="2">
    <source>
        <dbReference type="ARBA" id="ARBA00022450"/>
    </source>
</evidence>
<dbReference type="InterPro" id="IPR009081">
    <property type="entry name" value="PP-bd_ACP"/>
</dbReference>
<dbReference type="PROSITE" id="PS00606">
    <property type="entry name" value="KS3_1"/>
    <property type="match status" value="1"/>
</dbReference>
<evidence type="ECO:0008006" key="9">
    <source>
        <dbReference type="Google" id="ProtNLM"/>
    </source>
</evidence>
<dbReference type="Pfam" id="PF16197">
    <property type="entry name" value="KAsynt_C_assoc"/>
    <property type="match status" value="1"/>
</dbReference>
<dbReference type="EMBL" id="NOXS01000020">
    <property type="protein sequence ID" value="OYQ21745.1"/>
    <property type="molecule type" value="Genomic_DNA"/>
</dbReference>
<dbReference type="SUPFAM" id="SSF53474">
    <property type="entry name" value="alpha/beta-Hydrolases"/>
    <property type="match status" value="1"/>
</dbReference>
<evidence type="ECO:0000313" key="7">
    <source>
        <dbReference type="EMBL" id="OYQ21745.1"/>
    </source>
</evidence>
<dbReference type="Gene3D" id="3.40.50.980">
    <property type="match status" value="2"/>
</dbReference>
<dbReference type="OrthoDB" id="9770470at2"/>
<proteinExistence type="predicted"/>
<dbReference type="InterPro" id="IPR020845">
    <property type="entry name" value="AMP-binding_CS"/>
</dbReference>
<keyword evidence="8" id="KW-1185">Reference proteome</keyword>
<dbReference type="PANTHER" id="PTHR45527:SF1">
    <property type="entry name" value="FATTY ACID SYNTHASE"/>
    <property type="match status" value="1"/>
</dbReference>